<evidence type="ECO:0000259" key="4">
    <source>
        <dbReference type="Pfam" id="PF01494"/>
    </source>
</evidence>
<dbReference type="Proteomes" id="UP001174694">
    <property type="component" value="Unassembled WGS sequence"/>
</dbReference>
<keyword evidence="2" id="KW-0274">FAD</keyword>
<dbReference type="GO" id="GO:0071949">
    <property type="term" value="F:FAD binding"/>
    <property type="evidence" value="ECO:0007669"/>
    <property type="project" value="InterPro"/>
</dbReference>
<dbReference type="AlphaFoldDB" id="A0AA38S3P5"/>
<dbReference type="PRINTS" id="PR00420">
    <property type="entry name" value="RNGMNOXGNASE"/>
</dbReference>
<dbReference type="InterPro" id="IPR050641">
    <property type="entry name" value="RIFMO-like"/>
</dbReference>
<evidence type="ECO:0000313" key="6">
    <source>
        <dbReference type="Proteomes" id="UP001174694"/>
    </source>
</evidence>
<dbReference type="PANTHER" id="PTHR43004">
    <property type="entry name" value="TRK SYSTEM POTASSIUM UPTAKE PROTEIN"/>
    <property type="match status" value="1"/>
</dbReference>
<comment type="caution">
    <text evidence="5">The sequence shown here is derived from an EMBL/GenBank/DDBJ whole genome shotgun (WGS) entry which is preliminary data.</text>
</comment>
<feature type="domain" description="FAD-binding" evidence="4">
    <location>
        <begin position="8"/>
        <end position="376"/>
    </location>
</feature>
<dbReference type="Pfam" id="PF21274">
    <property type="entry name" value="Rng_hyd_C"/>
    <property type="match status" value="1"/>
</dbReference>
<evidence type="ECO:0000313" key="5">
    <source>
        <dbReference type="EMBL" id="KAJ9148685.1"/>
    </source>
</evidence>
<dbReference type="Gene3D" id="3.40.30.120">
    <property type="match status" value="1"/>
</dbReference>
<gene>
    <name evidence="5" type="ORF">NKR23_g4913</name>
</gene>
<dbReference type="PANTHER" id="PTHR43004:SF8">
    <property type="entry name" value="FAD-BINDING DOMAIN-CONTAINING PROTEIN-RELATED"/>
    <property type="match status" value="1"/>
</dbReference>
<organism evidence="5 6">
    <name type="scientific">Pleurostoma richardsiae</name>
    <dbReference type="NCBI Taxonomy" id="41990"/>
    <lineage>
        <taxon>Eukaryota</taxon>
        <taxon>Fungi</taxon>
        <taxon>Dikarya</taxon>
        <taxon>Ascomycota</taxon>
        <taxon>Pezizomycotina</taxon>
        <taxon>Sordariomycetes</taxon>
        <taxon>Sordariomycetidae</taxon>
        <taxon>Calosphaeriales</taxon>
        <taxon>Pleurostomataceae</taxon>
        <taxon>Pleurostoma</taxon>
    </lineage>
</organism>
<dbReference type="GO" id="GO:0016709">
    <property type="term" value="F:oxidoreductase activity, acting on paired donors, with incorporation or reduction of molecular oxygen, NAD(P)H as one donor, and incorporation of one atom of oxygen"/>
    <property type="evidence" value="ECO:0007669"/>
    <property type="project" value="UniProtKB-ARBA"/>
</dbReference>
<reference evidence="5" key="1">
    <citation type="submission" date="2022-07" db="EMBL/GenBank/DDBJ databases">
        <title>Fungi with potential for degradation of polypropylene.</title>
        <authorList>
            <person name="Gostincar C."/>
        </authorList>
    </citation>
    <scope>NUCLEOTIDE SEQUENCE</scope>
    <source>
        <strain evidence="5">EXF-13308</strain>
    </source>
</reference>
<evidence type="ECO:0000256" key="2">
    <source>
        <dbReference type="ARBA" id="ARBA00022827"/>
    </source>
</evidence>
<dbReference type="EMBL" id="JANBVO010000012">
    <property type="protein sequence ID" value="KAJ9148685.1"/>
    <property type="molecule type" value="Genomic_DNA"/>
</dbReference>
<dbReference type="SUPFAM" id="SSF51905">
    <property type="entry name" value="FAD/NAD(P)-binding domain"/>
    <property type="match status" value="1"/>
</dbReference>
<evidence type="ECO:0000256" key="1">
    <source>
        <dbReference type="ARBA" id="ARBA00022630"/>
    </source>
</evidence>
<name>A0AA38S3P5_9PEZI</name>
<dbReference type="Gene3D" id="3.50.50.60">
    <property type="entry name" value="FAD/NAD(P)-binding domain"/>
    <property type="match status" value="1"/>
</dbReference>
<keyword evidence="3" id="KW-0560">Oxidoreductase</keyword>
<accession>A0AA38S3P5</accession>
<dbReference type="Gene3D" id="3.30.9.10">
    <property type="entry name" value="D-Amino Acid Oxidase, subunit A, domain 2"/>
    <property type="match status" value="1"/>
</dbReference>
<evidence type="ECO:0000256" key="3">
    <source>
        <dbReference type="ARBA" id="ARBA00023002"/>
    </source>
</evidence>
<dbReference type="Pfam" id="PF01494">
    <property type="entry name" value="FAD_binding_3"/>
    <property type="match status" value="1"/>
</dbReference>
<proteinExistence type="predicted"/>
<keyword evidence="1" id="KW-0285">Flavoprotein</keyword>
<protein>
    <submittedName>
        <fullName evidence="5">Phenol 2-monooxygenase</fullName>
    </submittedName>
</protein>
<keyword evidence="6" id="KW-1185">Reference proteome</keyword>
<dbReference type="InterPro" id="IPR036188">
    <property type="entry name" value="FAD/NAD-bd_sf"/>
</dbReference>
<sequence length="608" mass="67485">MATPVVVTDFLIIGAGPAGASLGCFLGQNGLKGIIVSNAPGTAETPRAHVVNPSGVECLRDIGLEEEARNCGIQGEEFRSMRWCRSMVGEEYGKVYAWGGHPDSKRDAARATPCEWMDLPQTYLEPILVKYASHHGFAVRFSNELVSVKRNDAGTVVATMRDLITKTNYQIHTRYIFGADGGRSQVARQMGFNFNVAPSSGVACNILLKADLNHLMHGRHSQLHWIMNPESMTRFGIAPCLRMVRPWTEWLVVAFTPGATEDTFKDLTPESPELINFIREMIGDETVGVKVERLDPWVVRETVAEKFSSKRNVFILGDAAHRHPPAYGLGSNTCIQDAYNLAWKIAYVEKGLAGPSLLDSYNDERQPVGASLVRQSNECMDAHARVWEALGMFAPSTEEGGAYIKELEEPTERGASRRQQLHEALEGKRREGESLGLTMNQWYASKAIYLNDETGPRPQPDGDAVVKVLISTYPGNRLPHAWLDRPTRGKMISTHDLAGKGAFCLLTGHGGDKWKRAVEMVAASTGILIRAYGIGAGLDYHDVYRDWRVKREVREDGCVLVRPDRFVAWRSMTMVSDCNEKLLQVFSRILARDELNHQAPLVSLTSSE</sequence>
<dbReference type="InterPro" id="IPR002938">
    <property type="entry name" value="FAD-bd"/>
</dbReference>